<dbReference type="Pfam" id="PF13858">
    <property type="entry name" value="DUF4199"/>
    <property type="match status" value="1"/>
</dbReference>
<feature type="transmembrane region" description="Helical" evidence="1">
    <location>
        <begin position="141"/>
        <end position="161"/>
    </location>
</feature>
<dbReference type="AlphaFoldDB" id="A0A193LHR4"/>
<name>A0A193LHR4_9GAMM</name>
<dbReference type="Proteomes" id="UP000092695">
    <property type="component" value="Chromosome"/>
</dbReference>
<protein>
    <recommendedName>
        <fullName evidence="4">DUF4199 domain-containing protein</fullName>
    </recommendedName>
</protein>
<keyword evidence="1" id="KW-0472">Membrane</keyword>
<feature type="transmembrane region" description="Helical" evidence="1">
    <location>
        <begin position="65"/>
        <end position="84"/>
    </location>
</feature>
<keyword evidence="1" id="KW-1133">Transmembrane helix</keyword>
<dbReference type="OrthoDB" id="6384283at2"/>
<evidence type="ECO:0000313" key="2">
    <source>
        <dbReference type="EMBL" id="ANO52036.1"/>
    </source>
</evidence>
<dbReference type="RefSeq" id="WP_068616963.1">
    <property type="nucleotide sequence ID" value="NZ_CP016268.1"/>
</dbReference>
<feature type="transmembrane region" description="Helical" evidence="1">
    <location>
        <begin position="7"/>
        <end position="24"/>
    </location>
</feature>
<feature type="transmembrane region" description="Helical" evidence="1">
    <location>
        <begin position="30"/>
        <end position="49"/>
    </location>
</feature>
<evidence type="ECO:0008006" key="4">
    <source>
        <dbReference type="Google" id="ProtNLM"/>
    </source>
</evidence>
<gene>
    <name evidence="2" type="ORF">BA177_13245</name>
</gene>
<reference evidence="2 3" key="1">
    <citation type="submission" date="2016-06" db="EMBL/GenBank/DDBJ databases">
        <title>Complete genome sequence of a deep-branching marine Gamma Proteobacterium Woeseia oceani type strain XK5.</title>
        <authorList>
            <person name="Mu D."/>
            <person name="Du Z."/>
        </authorList>
    </citation>
    <scope>NUCLEOTIDE SEQUENCE [LARGE SCALE GENOMIC DNA]</scope>
    <source>
        <strain evidence="2 3">XK5</strain>
    </source>
</reference>
<dbReference type="EMBL" id="CP016268">
    <property type="protein sequence ID" value="ANO52036.1"/>
    <property type="molecule type" value="Genomic_DNA"/>
</dbReference>
<evidence type="ECO:0000256" key="1">
    <source>
        <dbReference type="SAM" id="Phobius"/>
    </source>
</evidence>
<dbReference type="KEGG" id="woc:BA177_13245"/>
<proteinExistence type="predicted"/>
<sequence>MIKLAGIYGIITGLVIIVISTLSYELGVASVWLGYLIMLIAFSVIFVAVKQHRDQALGGIIRRRTAFAVGLGITVVASVVYVAVWELYLAVTDYVFIDEYIASILADKRAAGASPAELAAAVAETDKMRAMYASPWQRLPITFIEIFPVGVLMSLIAAFALKDSAVLRAD</sequence>
<dbReference type="STRING" id="1548547.BA177_13245"/>
<keyword evidence="1" id="KW-0812">Transmembrane</keyword>
<accession>A0A193LHR4</accession>
<organism evidence="2 3">
    <name type="scientific">Woeseia oceani</name>
    <dbReference type="NCBI Taxonomy" id="1548547"/>
    <lineage>
        <taxon>Bacteria</taxon>
        <taxon>Pseudomonadati</taxon>
        <taxon>Pseudomonadota</taxon>
        <taxon>Gammaproteobacteria</taxon>
        <taxon>Woeseiales</taxon>
        <taxon>Woeseiaceae</taxon>
        <taxon>Woeseia</taxon>
    </lineage>
</organism>
<evidence type="ECO:0000313" key="3">
    <source>
        <dbReference type="Proteomes" id="UP000092695"/>
    </source>
</evidence>
<keyword evidence="3" id="KW-1185">Reference proteome</keyword>
<dbReference type="InterPro" id="IPR025250">
    <property type="entry name" value="DUF4199"/>
</dbReference>